<reference evidence="2 3" key="1">
    <citation type="submission" date="2024-01" db="EMBL/GenBank/DDBJ databases">
        <title>A draft genome for the cacao thread blight pathogen Marasmiellus scandens.</title>
        <authorList>
            <person name="Baruah I.K."/>
            <person name="Leung J."/>
            <person name="Bukari Y."/>
            <person name="Amoako-Attah I."/>
            <person name="Meinhardt L.W."/>
            <person name="Bailey B.A."/>
            <person name="Cohen S.P."/>
        </authorList>
    </citation>
    <scope>NUCLEOTIDE SEQUENCE [LARGE SCALE GENOMIC DNA]</scope>
    <source>
        <strain evidence="2 3">GH-19</strain>
    </source>
</reference>
<keyword evidence="1" id="KW-0472">Membrane</keyword>
<protein>
    <submittedName>
        <fullName evidence="2">Uncharacterized protein</fullName>
    </submittedName>
</protein>
<accession>A0ABR1ITW1</accession>
<feature type="transmembrane region" description="Helical" evidence="1">
    <location>
        <begin position="270"/>
        <end position="291"/>
    </location>
</feature>
<keyword evidence="1" id="KW-0812">Transmembrane</keyword>
<dbReference type="PANTHER" id="PTHR35043:SF7">
    <property type="entry name" value="TRANSCRIPTION FACTOR DOMAIN-CONTAINING PROTEIN"/>
    <property type="match status" value="1"/>
</dbReference>
<dbReference type="PANTHER" id="PTHR35043">
    <property type="entry name" value="TRANSCRIPTION FACTOR DOMAIN-CONTAINING PROTEIN"/>
    <property type="match status" value="1"/>
</dbReference>
<feature type="non-terminal residue" evidence="2">
    <location>
        <position position="1"/>
    </location>
</feature>
<comment type="caution">
    <text evidence="2">The sequence shown here is derived from an EMBL/GenBank/DDBJ whole genome shotgun (WGS) entry which is preliminary data.</text>
</comment>
<evidence type="ECO:0000256" key="1">
    <source>
        <dbReference type="SAM" id="Phobius"/>
    </source>
</evidence>
<feature type="transmembrane region" description="Helical" evidence="1">
    <location>
        <begin position="237"/>
        <end position="258"/>
    </location>
</feature>
<feature type="transmembrane region" description="Helical" evidence="1">
    <location>
        <begin position="300"/>
        <end position="326"/>
    </location>
</feature>
<keyword evidence="3" id="KW-1185">Reference proteome</keyword>
<organism evidence="2 3">
    <name type="scientific">Marasmiellus scandens</name>
    <dbReference type="NCBI Taxonomy" id="2682957"/>
    <lineage>
        <taxon>Eukaryota</taxon>
        <taxon>Fungi</taxon>
        <taxon>Dikarya</taxon>
        <taxon>Basidiomycota</taxon>
        <taxon>Agaricomycotina</taxon>
        <taxon>Agaricomycetes</taxon>
        <taxon>Agaricomycetidae</taxon>
        <taxon>Agaricales</taxon>
        <taxon>Marasmiineae</taxon>
        <taxon>Omphalotaceae</taxon>
        <taxon>Marasmiellus</taxon>
    </lineage>
</organism>
<proteinExistence type="predicted"/>
<dbReference type="EMBL" id="JBANRG010000076">
    <property type="protein sequence ID" value="KAK7438879.1"/>
    <property type="molecule type" value="Genomic_DNA"/>
</dbReference>
<feature type="transmembrane region" description="Helical" evidence="1">
    <location>
        <begin position="332"/>
        <end position="357"/>
    </location>
</feature>
<name>A0ABR1ITW1_9AGAR</name>
<keyword evidence="1" id="KW-1133">Transmembrane helix</keyword>
<gene>
    <name evidence="2" type="ORF">VKT23_017806</name>
</gene>
<evidence type="ECO:0000313" key="3">
    <source>
        <dbReference type="Proteomes" id="UP001498398"/>
    </source>
</evidence>
<dbReference type="Proteomes" id="UP001498398">
    <property type="component" value="Unassembled WGS sequence"/>
</dbReference>
<sequence>IRYTFHWHNGKPKEDTMPNTLLALLIKTGLISITEDEIMDRSKSDPFAKIVVLCQTLWFIVQSVARGVEGLSITDLEILTNAFAMLNFVTYFLWWNKPQHVRFPIVIDASKMEEGSLLEESAQDTEAAGMADPSLIQSGTEAAETWENLTLIQSIVEQQEQSTMEARKTEDLEVRRENDYGVTQETPNHQNHSDPMGTGRRIRCALKAIGEEIEDDWKSMQPVFDDIHIPQWFIVRAFLYPFLAIFFQLGCLVGGFVYYQTGTNEIGKDVLVPVVCITVVFGGIHCIPWAFQFPSHTEQILWHVCALSVTCIPIGTTLVVALGVVMDLEHTLLAILAIAVLPILYIVARIILVVLALMELRALPSSAYQTVEWTNLIPHI</sequence>
<evidence type="ECO:0000313" key="2">
    <source>
        <dbReference type="EMBL" id="KAK7438879.1"/>
    </source>
</evidence>